<evidence type="ECO:0000256" key="2">
    <source>
        <dbReference type="SAM" id="MobiDB-lite"/>
    </source>
</evidence>
<dbReference type="OrthoDB" id="2119228at2759"/>
<dbReference type="SMR" id="R0KDW5"/>
<feature type="compositionally biased region" description="Low complexity" evidence="2">
    <location>
        <begin position="85"/>
        <end position="103"/>
    </location>
</feature>
<evidence type="ECO:0000313" key="5">
    <source>
        <dbReference type="EMBL" id="EOA91053.1"/>
    </source>
</evidence>
<dbReference type="GO" id="GO:0030248">
    <property type="term" value="F:cellulose binding"/>
    <property type="evidence" value="ECO:0007669"/>
    <property type="project" value="InterPro"/>
</dbReference>
<dbReference type="Pfam" id="PF00734">
    <property type="entry name" value="CBM_1"/>
    <property type="match status" value="1"/>
</dbReference>
<keyword evidence="1 3" id="KW-0732">Signal</keyword>
<dbReference type="eggNOG" id="ENOG502TF6B">
    <property type="taxonomic scope" value="Eukaryota"/>
</dbReference>
<feature type="signal peptide" evidence="3">
    <location>
        <begin position="1"/>
        <end position="19"/>
    </location>
</feature>
<accession>R0KDW5</accession>
<dbReference type="SMART" id="SM00236">
    <property type="entry name" value="fCBD"/>
    <property type="match status" value="1"/>
</dbReference>
<dbReference type="GO" id="GO:0005975">
    <property type="term" value="P:carbohydrate metabolic process"/>
    <property type="evidence" value="ECO:0007669"/>
    <property type="project" value="InterPro"/>
</dbReference>
<feature type="compositionally biased region" description="Low complexity" evidence="2">
    <location>
        <begin position="58"/>
        <end position="77"/>
    </location>
</feature>
<dbReference type="HOGENOM" id="CLU_1686256_0_0_1"/>
<dbReference type="RefSeq" id="XP_008021239.1">
    <property type="nucleotide sequence ID" value="XM_008023048.1"/>
</dbReference>
<evidence type="ECO:0000313" key="6">
    <source>
        <dbReference type="Proteomes" id="UP000016935"/>
    </source>
</evidence>
<gene>
    <name evidence="5" type="ORF">SETTUDRAFT_25148</name>
</gene>
<evidence type="ECO:0000256" key="3">
    <source>
        <dbReference type="SAM" id="SignalP"/>
    </source>
</evidence>
<dbReference type="GO" id="GO:0005576">
    <property type="term" value="C:extracellular region"/>
    <property type="evidence" value="ECO:0007669"/>
    <property type="project" value="InterPro"/>
</dbReference>
<dbReference type="SUPFAM" id="SSF57180">
    <property type="entry name" value="Cellulose-binding domain"/>
    <property type="match status" value="1"/>
</dbReference>
<dbReference type="GeneID" id="19402877"/>
<proteinExistence type="predicted"/>
<dbReference type="InterPro" id="IPR035971">
    <property type="entry name" value="CBD_sf"/>
</dbReference>
<feature type="chain" id="PRO_5004354154" evidence="3">
    <location>
        <begin position="20"/>
        <end position="161"/>
    </location>
</feature>
<sequence>MKLTTLAVVFGSLSALCAAVPADNQAQLEPRQTWIISCIGGRCSDNISRPTSEPPKPTSSKVTTTSKKPETTTSRKPSPNPTPTPSKTTIKTTTKSTENPTKTTTEEVGPSSTRCPVPLYYKCGGWHDGKPWTGCTQCVKGAKCVVQNEWYYQCVADDSVA</sequence>
<dbReference type="AlphaFoldDB" id="R0KDW5"/>
<feature type="domain" description="CBM1" evidence="4">
    <location>
        <begin position="115"/>
        <end position="155"/>
    </location>
</feature>
<dbReference type="InterPro" id="IPR000254">
    <property type="entry name" value="CBD"/>
</dbReference>
<protein>
    <submittedName>
        <fullName evidence="5">Carbohydrate-binding module family 1 protein</fullName>
    </submittedName>
</protein>
<feature type="region of interest" description="Disordered" evidence="2">
    <location>
        <begin position="46"/>
        <end position="110"/>
    </location>
</feature>
<reference evidence="5 6" key="2">
    <citation type="journal article" date="2013" name="PLoS Genet.">
        <title>Comparative genome structure, secondary metabolite, and effector coding capacity across Cochliobolus pathogens.</title>
        <authorList>
            <person name="Condon B.J."/>
            <person name="Leng Y."/>
            <person name="Wu D."/>
            <person name="Bushley K.E."/>
            <person name="Ohm R.A."/>
            <person name="Otillar R."/>
            <person name="Martin J."/>
            <person name="Schackwitz W."/>
            <person name="Grimwood J."/>
            <person name="MohdZainudin N."/>
            <person name="Xue C."/>
            <person name="Wang R."/>
            <person name="Manning V.A."/>
            <person name="Dhillon B."/>
            <person name="Tu Z.J."/>
            <person name="Steffenson B.J."/>
            <person name="Salamov A."/>
            <person name="Sun H."/>
            <person name="Lowry S."/>
            <person name="LaButti K."/>
            <person name="Han J."/>
            <person name="Copeland A."/>
            <person name="Lindquist E."/>
            <person name="Barry K."/>
            <person name="Schmutz J."/>
            <person name="Baker S.E."/>
            <person name="Ciuffetti L.M."/>
            <person name="Grigoriev I.V."/>
            <person name="Zhong S."/>
            <person name="Turgeon B.G."/>
        </authorList>
    </citation>
    <scope>NUCLEOTIDE SEQUENCE [LARGE SCALE GENOMIC DNA]</scope>
    <source>
        <strain evidence="6">28A</strain>
    </source>
</reference>
<evidence type="ECO:0000259" key="4">
    <source>
        <dbReference type="PROSITE" id="PS51164"/>
    </source>
</evidence>
<keyword evidence="6" id="KW-1185">Reference proteome</keyword>
<reference evidence="5 6" key="1">
    <citation type="journal article" date="2012" name="PLoS Pathog.">
        <title>Diverse lifestyles and strategies of plant pathogenesis encoded in the genomes of eighteen Dothideomycetes fungi.</title>
        <authorList>
            <person name="Ohm R.A."/>
            <person name="Feau N."/>
            <person name="Henrissat B."/>
            <person name="Schoch C.L."/>
            <person name="Horwitz B.A."/>
            <person name="Barry K.W."/>
            <person name="Condon B.J."/>
            <person name="Copeland A.C."/>
            <person name="Dhillon B."/>
            <person name="Glaser F."/>
            <person name="Hesse C.N."/>
            <person name="Kosti I."/>
            <person name="LaButti K."/>
            <person name="Lindquist E.A."/>
            <person name="Lucas S."/>
            <person name="Salamov A.A."/>
            <person name="Bradshaw R.E."/>
            <person name="Ciuffetti L."/>
            <person name="Hamelin R.C."/>
            <person name="Kema G.H.J."/>
            <person name="Lawrence C."/>
            <person name="Scott J.A."/>
            <person name="Spatafora J.W."/>
            <person name="Turgeon B.G."/>
            <person name="de Wit P.J.G.M."/>
            <person name="Zhong S."/>
            <person name="Goodwin S.B."/>
            <person name="Grigoriev I.V."/>
        </authorList>
    </citation>
    <scope>NUCLEOTIDE SEQUENCE [LARGE SCALE GENOMIC DNA]</scope>
    <source>
        <strain evidence="6">28A</strain>
    </source>
</reference>
<organism evidence="5 6">
    <name type="scientific">Exserohilum turcicum (strain 28A)</name>
    <name type="common">Northern leaf blight fungus</name>
    <name type="synonym">Setosphaeria turcica</name>
    <dbReference type="NCBI Taxonomy" id="671987"/>
    <lineage>
        <taxon>Eukaryota</taxon>
        <taxon>Fungi</taxon>
        <taxon>Dikarya</taxon>
        <taxon>Ascomycota</taxon>
        <taxon>Pezizomycotina</taxon>
        <taxon>Dothideomycetes</taxon>
        <taxon>Pleosporomycetidae</taxon>
        <taxon>Pleosporales</taxon>
        <taxon>Pleosporineae</taxon>
        <taxon>Pleosporaceae</taxon>
        <taxon>Exserohilum</taxon>
    </lineage>
</organism>
<evidence type="ECO:0000256" key="1">
    <source>
        <dbReference type="ARBA" id="ARBA00022729"/>
    </source>
</evidence>
<dbReference type="PROSITE" id="PS51164">
    <property type="entry name" value="CBM1_2"/>
    <property type="match status" value="1"/>
</dbReference>
<dbReference type="STRING" id="671987.R0KDW5"/>
<name>R0KDW5_EXST2</name>
<dbReference type="EMBL" id="KB908482">
    <property type="protein sequence ID" value="EOA91053.1"/>
    <property type="molecule type" value="Genomic_DNA"/>
</dbReference>
<dbReference type="Proteomes" id="UP000016935">
    <property type="component" value="Unassembled WGS sequence"/>
</dbReference>